<reference evidence="1 2" key="1">
    <citation type="submission" date="2019-12" db="EMBL/GenBank/DDBJ databases">
        <title>Novel species isolated from a subtropical stream in China.</title>
        <authorList>
            <person name="Lu H."/>
        </authorList>
    </citation>
    <scope>NUCLEOTIDE SEQUENCE [LARGE SCALE GENOMIC DNA]</scope>
    <source>
        <strain evidence="1 2">CY42W</strain>
    </source>
</reference>
<gene>
    <name evidence="1" type="ORF">GTP69_11105</name>
</gene>
<keyword evidence="2" id="KW-1185">Reference proteome</keyword>
<evidence type="ECO:0000313" key="2">
    <source>
        <dbReference type="Proteomes" id="UP000642144"/>
    </source>
</evidence>
<organism evidence="1 2">
    <name type="scientific">Duganella levis</name>
    <dbReference type="NCBI Taxonomy" id="2692169"/>
    <lineage>
        <taxon>Bacteria</taxon>
        <taxon>Pseudomonadati</taxon>
        <taxon>Pseudomonadota</taxon>
        <taxon>Betaproteobacteria</taxon>
        <taxon>Burkholderiales</taxon>
        <taxon>Oxalobacteraceae</taxon>
        <taxon>Telluria group</taxon>
        <taxon>Duganella</taxon>
    </lineage>
</organism>
<dbReference type="RefSeq" id="WP_161054961.1">
    <property type="nucleotide sequence ID" value="NZ_WWCT01000007.1"/>
</dbReference>
<sequence>MTKFTDAQMEKAYARFLESHPSSKDRIDSLEQGEADALGITMNELRSTEIMRDVRAIAKSRGIDSNEFFWMFVADTREEYDEMIAKSTQAMKAALGI</sequence>
<comment type="caution">
    <text evidence="1">The sequence shown here is derived from an EMBL/GenBank/DDBJ whole genome shotgun (WGS) entry which is preliminary data.</text>
</comment>
<evidence type="ECO:0000313" key="1">
    <source>
        <dbReference type="EMBL" id="MYN26957.1"/>
    </source>
</evidence>
<accession>A0ABW9VZ38</accession>
<dbReference type="Proteomes" id="UP000642144">
    <property type="component" value="Unassembled WGS sequence"/>
</dbReference>
<dbReference type="EMBL" id="WWCT01000007">
    <property type="protein sequence ID" value="MYN26957.1"/>
    <property type="molecule type" value="Genomic_DNA"/>
</dbReference>
<proteinExistence type="predicted"/>
<name>A0ABW9VZ38_9BURK</name>
<protein>
    <submittedName>
        <fullName evidence="1">Uncharacterized protein</fullName>
    </submittedName>
</protein>
<dbReference type="Pfam" id="PF19925">
    <property type="entry name" value="DUF6388"/>
    <property type="match status" value="1"/>
</dbReference>
<dbReference type="InterPro" id="IPR045662">
    <property type="entry name" value="DUF6388"/>
</dbReference>